<feature type="region of interest" description="Disordered" evidence="1">
    <location>
        <begin position="254"/>
        <end position="350"/>
    </location>
</feature>
<accession>V9D6V2</accession>
<protein>
    <submittedName>
        <fullName evidence="2">Uncharacterized protein</fullName>
    </submittedName>
</protein>
<feature type="compositionally biased region" description="Polar residues" evidence="1">
    <location>
        <begin position="317"/>
        <end position="328"/>
    </location>
</feature>
<dbReference type="Proteomes" id="UP000030678">
    <property type="component" value="Unassembled WGS sequence"/>
</dbReference>
<feature type="compositionally biased region" description="Low complexity" evidence="1">
    <location>
        <begin position="295"/>
        <end position="313"/>
    </location>
</feature>
<dbReference type="GeneID" id="19984923"/>
<name>V9D6V2_9EURO</name>
<feature type="compositionally biased region" description="Basic and acidic residues" evidence="1">
    <location>
        <begin position="204"/>
        <end position="218"/>
    </location>
</feature>
<dbReference type="RefSeq" id="XP_008728973.1">
    <property type="nucleotide sequence ID" value="XM_008730751.1"/>
</dbReference>
<proteinExistence type="predicted"/>
<dbReference type="AlphaFoldDB" id="V9D6V2"/>
<feature type="compositionally biased region" description="Basic and acidic residues" evidence="1">
    <location>
        <begin position="269"/>
        <end position="279"/>
    </location>
</feature>
<gene>
    <name evidence="2" type="ORF">G647_06430</name>
</gene>
<organism evidence="2 3">
    <name type="scientific">Cladophialophora carrionii CBS 160.54</name>
    <dbReference type="NCBI Taxonomy" id="1279043"/>
    <lineage>
        <taxon>Eukaryota</taxon>
        <taxon>Fungi</taxon>
        <taxon>Dikarya</taxon>
        <taxon>Ascomycota</taxon>
        <taxon>Pezizomycotina</taxon>
        <taxon>Eurotiomycetes</taxon>
        <taxon>Chaetothyriomycetidae</taxon>
        <taxon>Chaetothyriales</taxon>
        <taxon>Herpotrichiellaceae</taxon>
        <taxon>Cladophialophora</taxon>
    </lineage>
</organism>
<evidence type="ECO:0000313" key="3">
    <source>
        <dbReference type="Proteomes" id="UP000030678"/>
    </source>
</evidence>
<dbReference type="HOGENOM" id="CLU_384945_0_0_1"/>
<sequence>MDATGENQNEVVKDGKVIRARQIKNRYEDITTVIWDADIQGYHCQGLVNYDGKGQVRPNMHSHFPVFLWPGRAFFDCSTEEVKNKIPIYVKLADSVAYVVCKIYTAGERFEAFPGDFDANGDPRPSRGRWGAGPRVVYGGVEYYPCFGRNYVFCGDDYVAVNAIPKSGNSKVIKKLSGQDLSTLSIGAFQVPRGNRHIIPDLRFERKSLGESDNKEATPEPNEQEATCWEIAEFRNATVHEIWLARDAVTDQVKPSAGTGLSANQPDQRLPRTRSEKLKQSTLGRGPGLPIELQSSPGPVSTTQTSPTSTPEPVKVSRSTEPTTTRQVQEPAKDQDGKSSQVPVLTMPGGDYARNQQEIAVRAFHVLAGTIETTEQHLVNLKTLAEQLIRSQPIVTLAGNSLNLADNLIKHGNYQQVMNIIDALHHDMAAVRWLPGSDTTRDTLGQKIMAMESTVEEEMAKLAEDRKASRKAHKHTEALVRISKPWRKFVLAPMVDGQVDGAKAKALAATGPFYGEDGAPWNITRILKNPDNPESGPFGQFVFCKRGTDGEYDKEDAKDQQKKGLFWTWDGKPLPADNEQRILVPFDKWSGRYILALDPMQTYKERHFHMTNDFFYTVDGLMYQPPQDKQYVPWDMETHGLSRIRKAPYVYVSLLTTGTGNQNRGDPDLAQVDAEVKTGRLWNADGKPWVDDDEDEEPAAKKLKVFNLEDIEDVNIDE</sequence>
<dbReference type="EMBL" id="KB822706">
    <property type="protein sequence ID" value="ETI22356.1"/>
    <property type="molecule type" value="Genomic_DNA"/>
</dbReference>
<evidence type="ECO:0000313" key="2">
    <source>
        <dbReference type="EMBL" id="ETI22356.1"/>
    </source>
</evidence>
<evidence type="ECO:0000256" key="1">
    <source>
        <dbReference type="SAM" id="MobiDB-lite"/>
    </source>
</evidence>
<feature type="region of interest" description="Disordered" evidence="1">
    <location>
        <begin position="204"/>
        <end position="226"/>
    </location>
</feature>
<reference evidence="2 3" key="1">
    <citation type="submission" date="2013-03" db="EMBL/GenBank/DDBJ databases">
        <title>The Genome Sequence of Cladophialophora carrionii CBS 160.54.</title>
        <authorList>
            <consortium name="The Broad Institute Genomics Platform"/>
            <person name="Cuomo C."/>
            <person name="de Hoog S."/>
            <person name="Gorbushina A."/>
            <person name="Walker B."/>
            <person name="Young S.K."/>
            <person name="Zeng Q."/>
            <person name="Gargeya S."/>
            <person name="Fitzgerald M."/>
            <person name="Haas B."/>
            <person name="Abouelleil A."/>
            <person name="Allen A.W."/>
            <person name="Alvarado L."/>
            <person name="Arachchi H.M."/>
            <person name="Berlin A.M."/>
            <person name="Chapman S.B."/>
            <person name="Gainer-Dewar J."/>
            <person name="Goldberg J."/>
            <person name="Griggs A."/>
            <person name="Gujja S."/>
            <person name="Hansen M."/>
            <person name="Howarth C."/>
            <person name="Imamovic A."/>
            <person name="Ireland A."/>
            <person name="Larimer J."/>
            <person name="McCowan C."/>
            <person name="Murphy C."/>
            <person name="Pearson M."/>
            <person name="Poon T.W."/>
            <person name="Priest M."/>
            <person name="Roberts A."/>
            <person name="Saif S."/>
            <person name="Shea T."/>
            <person name="Sisk P."/>
            <person name="Sykes S."/>
            <person name="Wortman J."/>
            <person name="Nusbaum C."/>
            <person name="Birren B."/>
        </authorList>
    </citation>
    <scope>NUCLEOTIDE SEQUENCE [LARGE SCALE GENOMIC DNA]</scope>
    <source>
        <strain evidence="2 3">CBS 160.54</strain>
    </source>
</reference>
<dbReference type="VEuPathDB" id="FungiDB:G647_06430"/>